<dbReference type="PANTHER" id="PTHR47707">
    <property type="entry name" value="8-OXO-DGTP DIPHOSPHATASE"/>
    <property type="match status" value="1"/>
</dbReference>
<dbReference type="AlphaFoldDB" id="A0A318U9M3"/>
<dbReference type="InterPro" id="IPR000086">
    <property type="entry name" value="NUDIX_hydrolase_dom"/>
</dbReference>
<keyword evidence="6" id="KW-0227">DNA damage</keyword>
<name>A0A318U9M3_9SPHI</name>
<evidence type="ECO:0000313" key="18">
    <source>
        <dbReference type="EMBL" id="PYF71616.1"/>
    </source>
</evidence>
<protein>
    <recommendedName>
        <fullName evidence="13">8-oxo-dGTP diphosphatase</fullName>
        <ecNumber evidence="12">3.6.1.55</ecNumber>
    </recommendedName>
    <alternativeName>
        <fullName evidence="16">7,8-dihydro-8-oxoguanine-triphosphatase</fullName>
    </alternativeName>
    <alternativeName>
        <fullName evidence="15">Mutator protein MutT</fullName>
    </alternativeName>
    <alternativeName>
        <fullName evidence="14">dGTP pyrophosphohydrolase</fullName>
    </alternativeName>
</protein>
<keyword evidence="9" id="KW-0234">DNA repair</keyword>
<sequence length="129" mass="14294">MIDVCCAIIVREDGCVFVAQRAANQSLPFKFEFPGGKLEANESPRDCVLREVKEELNLDICIVSEQMPVSYNYPAFSIKLIPFVCRITGGTLVLKEHHSGKWVAPKNLLDLDWAAADVPVVKAYLAANL</sequence>
<keyword evidence="4" id="KW-0235">DNA replication</keyword>
<evidence type="ECO:0000256" key="11">
    <source>
        <dbReference type="ARBA" id="ARBA00036904"/>
    </source>
</evidence>
<evidence type="ECO:0000256" key="8">
    <source>
        <dbReference type="ARBA" id="ARBA00022842"/>
    </source>
</evidence>
<keyword evidence="7" id="KW-0378">Hydrolase</keyword>
<keyword evidence="5" id="KW-0479">Metal-binding</keyword>
<dbReference type="CDD" id="cd03425">
    <property type="entry name" value="NUDIX_MutT_NudA_like"/>
    <property type="match status" value="1"/>
</dbReference>
<dbReference type="EC" id="3.6.1.55" evidence="12"/>
<dbReference type="GO" id="GO:0046872">
    <property type="term" value="F:metal ion binding"/>
    <property type="evidence" value="ECO:0007669"/>
    <property type="project" value="UniProtKB-KW"/>
</dbReference>
<evidence type="ECO:0000256" key="12">
    <source>
        <dbReference type="ARBA" id="ARBA00038905"/>
    </source>
</evidence>
<keyword evidence="8" id="KW-0460">Magnesium</keyword>
<evidence type="ECO:0000256" key="1">
    <source>
        <dbReference type="ARBA" id="ARBA00001946"/>
    </source>
</evidence>
<dbReference type="GO" id="GO:0044715">
    <property type="term" value="F:8-oxo-dGDP phosphatase activity"/>
    <property type="evidence" value="ECO:0007669"/>
    <property type="project" value="TreeGrafter"/>
</dbReference>
<dbReference type="GO" id="GO:0006260">
    <property type="term" value="P:DNA replication"/>
    <property type="evidence" value="ECO:0007669"/>
    <property type="project" value="UniProtKB-KW"/>
</dbReference>
<dbReference type="OrthoDB" id="9810648at2"/>
<evidence type="ECO:0000256" key="16">
    <source>
        <dbReference type="ARBA" id="ARBA00042798"/>
    </source>
</evidence>
<proteinExistence type="inferred from homology"/>
<evidence type="ECO:0000256" key="13">
    <source>
        <dbReference type="ARBA" id="ARBA00040794"/>
    </source>
</evidence>
<gene>
    <name evidence="18" type="ORF">B0O44_107231</name>
</gene>
<accession>A0A318U9M3</accession>
<dbReference type="PROSITE" id="PS00893">
    <property type="entry name" value="NUDIX_BOX"/>
    <property type="match status" value="1"/>
</dbReference>
<comment type="cofactor">
    <cofactor evidence="1">
        <name>Mg(2+)</name>
        <dbReference type="ChEBI" id="CHEBI:18420"/>
    </cofactor>
</comment>
<evidence type="ECO:0000256" key="9">
    <source>
        <dbReference type="ARBA" id="ARBA00023204"/>
    </source>
</evidence>
<comment type="catalytic activity">
    <reaction evidence="10">
        <text>8-oxo-dGTP + H2O = 8-oxo-dGMP + diphosphate + H(+)</text>
        <dbReference type="Rhea" id="RHEA:31575"/>
        <dbReference type="ChEBI" id="CHEBI:15377"/>
        <dbReference type="ChEBI" id="CHEBI:15378"/>
        <dbReference type="ChEBI" id="CHEBI:33019"/>
        <dbReference type="ChEBI" id="CHEBI:63224"/>
        <dbReference type="ChEBI" id="CHEBI:77896"/>
        <dbReference type="EC" id="3.6.1.55"/>
    </reaction>
</comment>
<dbReference type="Proteomes" id="UP000248198">
    <property type="component" value="Unassembled WGS sequence"/>
</dbReference>
<dbReference type="Pfam" id="PF00293">
    <property type="entry name" value="NUDIX"/>
    <property type="match status" value="1"/>
</dbReference>
<dbReference type="SUPFAM" id="SSF55811">
    <property type="entry name" value="Nudix"/>
    <property type="match status" value="1"/>
</dbReference>
<dbReference type="RefSeq" id="WP_110833755.1">
    <property type="nucleotide sequence ID" value="NZ_QKLU01000007.1"/>
</dbReference>
<dbReference type="GO" id="GO:0035539">
    <property type="term" value="F:8-oxo-7,8-dihydrodeoxyguanosine triphosphate pyrophosphatase activity"/>
    <property type="evidence" value="ECO:0007669"/>
    <property type="project" value="UniProtKB-EC"/>
</dbReference>
<evidence type="ECO:0000256" key="14">
    <source>
        <dbReference type="ARBA" id="ARBA00041592"/>
    </source>
</evidence>
<evidence type="ECO:0000256" key="5">
    <source>
        <dbReference type="ARBA" id="ARBA00022723"/>
    </source>
</evidence>
<comment type="similarity">
    <text evidence="2">Belongs to the Nudix hydrolase family.</text>
</comment>
<dbReference type="GO" id="GO:0008413">
    <property type="term" value="F:8-oxo-7,8-dihydroguanosine triphosphate pyrophosphatase activity"/>
    <property type="evidence" value="ECO:0007669"/>
    <property type="project" value="TreeGrafter"/>
</dbReference>
<evidence type="ECO:0000256" key="3">
    <source>
        <dbReference type="ARBA" id="ARBA00022457"/>
    </source>
</evidence>
<evidence type="ECO:0000259" key="17">
    <source>
        <dbReference type="PROSITE" id="PS51462"/>
    </source>
</evidence>
<dbReference type="GO" id="GO:0044716">
    <property type="term" value="F:8-oxo-GDP phosphatase activity"/>
    <property type="evidence" value="ECO:0007669"/>
    <property type="project" value="TreeGrafter"/>
</dbReference>
<evidence type="ECO:0000256" key="15">
    <source>
        <dbReference type="ARBA" id="ARBA00041979"/>
    </source>
</evidence>
<evidence type="ECO:0000256" key="4">
    <source>
        <dbReference type="ARBA" id="ARBA00022705"/>
    </source>
</evidence>
<keyword evidence="19" id="KW-1185">Reference proteome</keyword>
<dbReference type="InterPro" id="IPR047127">
    <property type="entry name" value="MutT-like"/>
</dbReference>
<comment type="catalytic activity">
    <reaction evidence="11">
        <text>8-oxo-GTP + H2O = 8-oxo-GMP + diphosphate + H(+)</text>
        <dbReference type="Rhea" id="RHEA:67616"/>
        <dbReference type="ChEBI" id="CHEBI:15377"/>
        <dbReference type="ChEBI" id="CHEBI:15378"/>
        <dbReference type="ChEBI" id="CHEBI:33019"/>
        <dbReference type="ChEBI" id="CHEBI:143553"/>
        <dbReference type="ChEBI" id="CHEBI:145694"/>
    </reaction>
</comment>
<dbReference type="PROSITE" id="PS51462">
    <property type="entry name" value="NUDIX"/>
    <property type="match status" value="1"/>
</dbReference>
<dbReference type="InterPro" id="IPR020084">
    <property type="entry name" value="NUDIX_hydrolase_CS"/>
</dbReference>
<organism evidence="18 19">
    <name type="scientific">Pedobacter nutrimenti</name>
    <dbReference type="NCBI Taxonomy" id="1241337"/>
    <lineage>
        <taxon>Bacteria</taxon>
        <taxon>Pseudomonadati</taxon>
        <taxon>Bacteroidota</taxon>
        <taxon>Sphingobacteriia</taxon>
        <taxon>Sphingobacteriales</taxon>
        <taxon>Sphingobacteriaceae</taxon>
        <taxon>Pedobacter</taxon>
    </lineage>
</organism>
<evidence type="ECO:0000313" key="19">
    <source>
        <dbReference type="Proteomes" id="UP000248198"/>
    </source>
</evidence>
<dbReference type="EMBL" id="QKLU01000007">
    <property type="protein sequence ID" value="PYF71616.1"/>
    <property type="molecule type" value="Genomic_DNA"/>
</dbReference>
<comment type="caution">
    <text evidence="18">The sequence shown here is derived from an EMBL/GenBank/DDBJ whole genome shotgun (WGS) entry which is preliminary data.</text>
</comment>
<evidence type="ECO:0000256" key="7">
    <source>
        <dbReference type="ARBA" id="ARBA00022801"/>
    </source>
</evidence>
<dbReference type="InterPro" id="IPR015797">
    <property type="entry name" value="NUDIX_hydrolase-like_dom_sf"/>
</dbReference>
<dbReference type="PANTHER" id="PTHR47707:SF1">
    <property type="entry name" value="NUDIX HYDROLASE FAMILY PROTEIN"/>
    <property type="match status" value="1"/>
</dbReference>
<feature type="domain" description="Nudix hydrolase" evidence="17">
    <location>
        <begin position="1"/>
        <end position="125"/>
    </location>
</feature>
<dbReference type="Gene3D" id="3.90.79.10">
    <property type="entry name" value="Nucleoside Triphosphate Pyrophosphohydrolase"/>
    <property type="match status" value="1"/>
</dbReference>
<evidence type="ECO:0000256" key="6">
    <source>
        <dbReference type="ARBA" id="ARBA00022763"/>
    </source>
</evidence>
<evidence type="ECO:0000256" key="10">
    <source>
        <dbReference type="ARBA" id="ARBA00035861"/>
    </source>
</evidence>
<dbReference type="GO" id="GO:0006281">
    <property type="term" value="P:DNA repair"/>
    <property type="evidence" value="ECO:0007669"/>
    <property type="project" value="UniProtKB-KW"/>
</dbReference>
<evidence type="ECO:0000256" key="2">
    <source>
        <dbReference type="ARBA" id="ARBA00005582"/>
    </source>
</evidence>
<keyword evidence="3" id="KW-0515">Mutator protein</keyword>
<reference evidence="18 19" key="1">
    <citation type="submission" date="2018-06" db="EMBL/GenBank/DDBJ databases">
        <title>Genomic Encyclopedia of Archaeal and Bacterial Type Strains, Phase II (KMG-II): from individual species to whole genera.</title>
        <authorList>
            <person name="Goeker M."/>
        </authorList>
    </citation>
    <scope>NUCLEOTIDE SEQUENCE [LARGE SCALE GENOMIC DNA]</scope>
    <source>
        <strain evidence="18 19">DSM 27372</strain>
    </source>
</reference>